<gene>
    <name evidence="3" type="ORF">QQZ08_010442</name>
</gene>
<comment type="caution">
    <text evidence="3">The sequence shown here is derived from an EMBL/GenBank/DDBJ whole genome shotgun (WGS) entry which is preliminary data.</text>
</comment>
<dbReference type="Pfam" id="PF24809">
    <property type="entry name" value="DUF7708"/>
    <property type="match status" value="1"/>
</dbReference>
<proteinExistence type="predicted"/>
<keyword evidence="4" id="KW-1185">Reference proteome</keyword>
<dbReference type="EMBL" id="JAZAVK010000136">
    <property type="protein sequence ID" value="KAK7420309.1"/>
    <property type="molecule type" value="Genomic_DNA"/>
</dbReference>
<name>A0ABR1HGP2_9HYPO</name>
<evidence type="ECO:0000313" key="3">
    <source>
        <dbReference type="EMBL" id="KAK7420309.1"/>
    </source>
</evidence>
<evidence type="ECO:0000256" key="1">
    <source>
        <dbReference type="SAM" id="MobiDB-lite"/>
    </source>
</evidence>
<feature type="domain" description="DUF7708" evidence="2">
    <location>
        <begin position="113"/>
        <end position="258"/>
    </location>
</feature>
<evidence type="ECO:0000313" key="4">
    <source>
        <dbReference type="Proteomes" id="UP001498421"/>
    </source>
</evidence>
<sequence>MPDPKELVLAKHVTTLTEVGATEQSPGVMVWFKPETKQDVDESDKILRLAYEKAMLFHQEQCKNRKRTHLTSFFESTSIEDVLSHVRQAEQHHVTRKEGKNRVSKSISSGWTTTVSRINAFSSVVDVLVSSHPEYAAPVWGTIKFLFTATLNHQELANKVTEAFAAISNALPELDFLANQLYPVPNIQRTLASMYTHIVDFCIRALKWYHKAGTGFFRKAVAAIKDPWVLEFDDVVRQIQETTGRIRQQAMVAHQAETRHISSMVANVRLEVLNLRKENVAQSYLNTSEPIGPVFNIETLSHPLKPPLELPSIPFMPANVTKYFQSIPFDPEKASSLGTAVRDRRRVRSNVGWDVIWASSKLRDWISQPGSALVQLQGSLITTDASRDFAFDMVDLVKATALPLAWYIGSPLPSTSSKTPMSVMDIWRSFIQQILDQHQDAFVNSIFTESSFASCSTEEEWLGLLMTVLGEFTRVVLILDSHCEGRRVLEAVSQFWALVDERKTTTAIKMLLLTYSAPGVLMPAILPGDGVASFAVTLGQDRKPGTARASMHGNAKGQRRSGPRSAGGPSLLKPFVIQLTEAKRASDHAS</sequence>
<accession>A0ABR1HGP2</accession>
<feature type="region of interest" description="Disordered" evidence="1">
    <location>
        <begin position="544"/>
        <end position="571"/>
    </location>
</feature>
<reference evidence="3 4" key="1">
    <citation type="journal article" date="2025" name="Microbiol. Resour. Announc.">
        <title>Draft genome sequences for Neonectria magnoliae and Neonectria punicea, canker pathogens of Liriodendron tulipifera and Acer saccharum in West Virginia.</title>
        <authorList>
            <person name="Petronek H.M."/>
            <person name="Kasson M.T."/>
            <person name="Metheny A.M."/>
            <person name="Stauder C.M."/>
            <person name="Lovett B."/>
            <person name="Lynch S.C."/>
            <person name="Garnas J.R."/>
            <person name="Kasson L.R."/>
            <person name="Stajich J.E."/>
        </authorList>
    </citation>
    <scope>NUCLEOTIDE SEQUENCE [LARGE SCALE GENOMIC DNA]</scope>
    <source>
        <strain evidence="3 4">NRRL 64651</strain>
    </source>
</reference>
<dbReference type="Proteomes" id="UP001498421">
    <property type="component" value="Unassembled WGS sequence"/>
</dbReference>
<evidence type="ECO:0000259" key="2">
    <source>
        <dbReference type="Pfam" id="PF24809"/>
    </source>
</evidence>
<organism evidence="3 4">
    <name type="scientific">Neonectria magnoliae</name>
    <dbReference type="NCBI Taxonomy" id="2732573"/>
    <lineage>
        <taxon>Eukaryota</taxon>
        <taxon>Fungi</taxon>
        <taxon>Dikarya</taxon>
        <taxon>Ascomycota</taxon>
        <taxon>Pezizomycotina</taxon>
        <taxon>Sordariomycetes</taxon>
        <taxon>Hypocreomycetidae</taxon>
        <taxon>Hypocreales</taxon>
        <taxon>Nectriaceae</taxon>
        <taxon>Neonectria</taxon>
    </lineage>
</organism>
<dbReference type="InterPro" id="IPR056125">
    <property type="entry name" value="DUF7708"/>
</dbReference>
<protein>
    <recommendedName>
        <fullName evidence="2">DUF7708 domain-containing protein</fullName>
    </recommendedName>
</protein>